<evidence type="ECO:0000313" key="3">
    <source>
        <dbReference type="Proteomes" id="UP001552299"/>
    </source>
</evidence>
<dbReference type="Gene3D" id="3.30.420.10">
    <property type="entry name" value="Ribonuclease H-like superfamily/Ribonuclease H"/>
    <property type="match status" value="1"/>
</dbReference>
<proteinExistence type="predicted"/>
<evidence type="ECO:0000259" key="1">
    <source>
        <dbReference type="Pfam" id="PF13456"/>
    </source>
</evidence>
<feature type="domain" description="RNase H type-1" evidence="1">
    <location>
        <begin position="106"/>
        <end position="170"/>
    </location>
</feature>
<dbReference type="PANTHER" id="PTHR47723">
    <property type="entry name" value="OS05G0353850 PROTEIN"/>
    <property type="match status" value="1"/>
</dbReference>
<dbReference type="InterPro" id="IPR012337">
    <property type="entry name" value="RNaseH-like_sf"/>
</dbReference>
<dbReference type="EMBL" id="JANQDX010000014">
    <property type="protein sequence ID" value="KAL0911953.1"/>
    <property type="molecule type" value="Genomic_DNA"/>
</dbReference>
<dbReference type="CDD" id="cd06222">
    <property type="entry name" value="RNase_H_like"/>
    <property type="match status" value="1"/>
</dbReference>
<accession>A0ABD0UP41</accession>
<dbReference type="Proteomes" id="UP001552299">
    <property type="component" value="Unassembled WGS sequence"/>
</dbReference>
<dbReference type="InterPro" id="IPR044730">
    <property type="entry name" value="RNase_H-like_dom_plant"/>
</dbReference>
<dbReference type="InterPro" id="IPR036397">
    <property type="entry name" value="RNaseH_sf"/>
</dbReference>
<gene>
    <name evidence="2" type="ORF">M5K25_017892</name>
</gene>
<dbReference type="InterPro" id="IPR053151">
    <property type="entry name" value="RNase_H-like"/>
</dbReference>
<dbReference type="InterPro" id="IPR002156">
    <property type="entry name" value="RNaseH_domain"/>
</dbReference>
<dbReference type="Pfam" id="PF13456">
    <property type="entry name" value="RVT_3"/>
    <property type="match status" value="1"/>
</dbReference>
<dbReference type="AlphaFoldDB" id="A0ABD0UP41"/>
<organism evidence="2 3">
    <name type="scientific">Dendrobium thyrsiflorum</name>
    <name type="common">Pinecone-like raceme dendrobium</name>
    <name type="synonym">Orchid</name>
    <dbReference type="NCBI Taxonomy" id="117978"/>
    <lineage>
        <taxon>Eukaryota</taxon>
        <taxon>Viridiplantae</taxon>
        <taxon>Streptophyta</taxon>
        <taxon>Embryophyta</taxon>
        <taxon>Tracheophyta</taxon>
        <taxon>Spermatophyta</taxon>
        <taxon>Magnoliopsida</taxon>
        <taxon>Liliopsida</taxon>
        <taxon>Asparagales</taxon>
        <taxon>Orchidaceae</taxon>
        <taxon>Epidendroideae</taxon>
        <taxon>Malaxideae</taxon>
        <taxon>Dendrobiinae</taxon>
        <taxon>Dendrobium</taxon>
    </lineage>
</organism>
<protein>
    <recommendedName>
        <fullName evidence="1">RNase H type-1 domain-containing protein</fullName>
    </recommendedName>
</protein>
<name>A0ABD0UP41_DENTH</name>
<sequence>MAAKKVDALEERLEGEMNQIKTTVEERMSSMEGQVADLRDMIKKMVTCELKYSFGLLANSSISYQDHKGRFLLAFGFNCVHWDSGYLELLAFRSLRRVIKEWMFEAKGIIIEGDNANVIKYLQESFIKVVHPEANDVLEDFSFLMGFDSVLFNHVKRGCNKLADCCANFALKGDFVWDDLCGNKVPPFFFSLLKEDGDSITIT</sequence>
<dbReference type="PANTHER" id="PTHR47723:SF19">
    <property type="entry name" value="POLYNUCLEOTIDYL TRANSFERASE, RIBONUCLEASE H-LIKE SUPERFAMILY PROTEIN"/>
    <property type="match status" value="1"/>
</dbReference>
<evidence type="ECO:0000313" key="2">
    <source>
        <dbReference type="EMBL" id="KAL0911953.1"/>
    </source>
</evidence>
<reference evidence="2 3" key="1">
    <citation type="journal article" date="2024" name="Plant Biotechnol. J.">
        <title>Dendrobium thyrsiflorum genome and its molecular insights into genes involved in important horticultural traits.</title>
        <authorList>
            <person name="Chen B."/>
            <person name="Wang J.Y."/>
            <person name="Zheng P.J."/>
            <person name="Li K.L."/>
            <person name="Liang Y.M."/>
            <person name="Chen X.F."/>
            <person name="Zhang C."/>
            <person name="Zhao X."/>
            <person name="He X."/>
            <person name="Zhang G.Q."/>
            <person name="Liu Z.J."/>
            <person name="Xu Q."/>
        </authorList>
    </citation>
    <scope>NUCLEOTIDE SEQUENCE [LARGE SCALE GENOMIC DNA]</scope>
    <source>
        <strain evidence="2">GZMU011</strain>
    </source>
</reference>
<keyword evidence="3" id="KW-1185">Reference proteome</keyword>
<dbReference type="SUPFAM" id="SSF53098">
    <property type="entry name" value="Ribonuclease H-like"/>
    <property type="match status" value="1"/>
</dbReference>
<comment type="caution">
    <text evidence="2">The sequence shown here is derived from an EMBL/GenBank/DDBJ whole genome shotgun (WGS) entry which is preliminary data.</text>
</comment>